<keyword evidence="1" id="KW-0812">Transmembrane</keyword>
<dbReference type="EMBL" id="CP042467">
    <property type="protein sequence ID" value="QED27412.1"/>
    <property type="molecule type" value="Genomic_DNA"/>
</dbReference>
<feature type="transmembrane region" description="Helical" evidence="1">
    <location>
        <begin position="7"/>
        <end position="26"/>
    </location>
</feature>
<dbReference type="AlphaFoldDB" id="A0A5B8XNH3"/>
<keyword evidence="1" id="KW-1133">Transmembrane helix</keyword>
<reference evidence="2 3" key="1">
    <citation type="submission" date="2019-08" db="EMBL/GenBank/DDBJ databases">
        <authorList>
            <person name="Liang Q."/>
        </authorList>
    </citation>
    <scope>NUCLEOTIDE SEQUENCE [LARGE SCALE GENOMIC DNA]</scope>
    <source>
        <strain evidence="2 3">V1718</strain>
    </source>
</reference>
<dbReference type="Proteomes" id="UP000321595">
    <property type="component" value="Chromosome"/>
</dbReference>
<evidence type="ECO:0000256" key="1">
    <source>
        <dbReference type="SAM" id="Phobius"/>
    </source>
</evidence>
<organism evidence="2 3">
    <name type="scientific">Microvenator marinus</name>
    <dbReference type="NCBI Taxonomy" id="2600177"/>
    <lineage>
        <taxon>Bacteria</taxon>
        <taxon>Deltaproteobacteria</taxon>
        <taxon>Bradymonadales</taxon>
        <taxon>Microvenatoraceae</taxon>
        <taxon>Microvenator</taxon>
    </lineage>
</organism>
<name>A0A5B8XNH3_9DELT</name>
<protein>
    <submittedName>
        <fullName evidence="2">Uncharacterized protein</fullName>
    </submittedName>
</protein>
<accession>A0A5B8XNH3</accession>
<proteinExistence type="predicted"/>
<sequence length="558" mass="60506">MRNQDSEIAYAGRGVAIVFLILLWFASGCDLPGITTEPLPDPLPPPTPQVCEPNSKVCTSSQTVLLCDPLGSDFDVRVCQDQSSCVDGTCTPIENTCDQGQPFSISSGELSFVVQADYKTQRLPLTIVNCGTQVLVVEQVKVRGPLKPDGEPVFALQSAVQRLRMAPGDSATLIVEYRPAPGLSQVQGSVELGLITSSFSTYSIPITTQNSCVSLTPRLEMGFVEPGDTQSIWLQNCGTRKLTWLDFTSDLEISSELELPVEVRPGEHVELLVQAPSAVGEFSGHATLYLDEGEKIDSQISGRVIGPCVNEDVAQTVFADPEWQELSEVAELEVSPGALARIESQSQDTPAELWLDQSPAAGRVVTANFGNEMIVRADWIGRYRVAQRSVSESGVSCDATELSFVALPTDRFYVELSWENIGDLIPEDGGIGRGVNLDLHVSKAQNGESTRWGSVNDCHILQPKCDGAEVRSTSWSGDRPEVVVSNSGADVWEIGIHASNLFAFPGAGAIVKVYSNGVEIERMTRLINAVDEFWVVGRWDAQSEDWTPINAVFDGIPR</sequence>
<dbReference type="RefSeq" id="WP_146959097.1">
    <property type="nucleotide sequence ID" value="NZ_CP042467.1"/>
</dbReference>
<keyword evidence="1" id="KW-0472">Membrane</keyword>
<dbReference type="KEGG" id="bbae:FRD01_09200"/>
<dbReference type="PROSITE" id="PS51257">
    <property type="entry name" value="PROKAR_LIPOPROTEIN"/>
    <property type="match status" value="1"/>
</dbReference>
<keyword evidence="3" id="KW-1185">Reference proteome</keyword>
<evidence type="ECO:0000313" key="3">
    <source>
        <dbReference type="Proteomes" id="UP000321595"/>
    </source>
</evidence>
<evidence type="ECO:0000313" key="2">
    <source>
        <dbReference type="EMBL" id="QED27412.1"/>
    </source>
</evidence>
<gene>
    <name evidence="2" type="ORF">FRD01_09200</name>
</gene>